<sequence length="612" mass="69857">MGCMLGQQDETGKKEQAIYYLSKKFTELETRYMLVEKTCYALAWASKKLRQYMLYYTTWPVSRMAIKGQAIADYLANYPSEQLELMDSEFPNKDVMAIDEGDHYRWKLYFDGAANAIGSGIGVVLVSPKGQQTPIAVKLGFDCTNNMTEYEACIVSLQAALEFSAHELEVFGDSLLIVSQTNGECQARDPKLIPYQRYISQLVPKFKYVTFTYTSRAHNHFADALAILSSLIKLTEGDGCCESKLETSQHTVCGGSQSPDSRDACRIDGSPRQQTVPVRKIMRAGYYWLIMERDCIRHVQTCHKCQMYQNCKNAPPQYLHTMASPWPFSAWGMDVIGAITPKASNEHEFILVAIDYFTKWVEACSFKNVTQVAVNRFVKNNIICRYGMPEMLITDNASNLNNRMMDQLCQQFKIQHHNFAPYRPKMNGVVEAANKNVKKILSKMIEMYKDWQEHLPYALCAYRTSMRTSVGATPYSLVNGIEAVLVEVEIPSLRILSQTQLDEAEWAQAHYKQLNFIDEKRLTALCHEQLYQRRIERAYNKKARLRTFQPGDLVLKKRNTALSDTRGKFAPSYEGPYVVKKAFSGGAIILADMDGEEFRSPINFDSIIKYHV</sequence>
<dbReference type="GO" id="GO:0003676">
    <property type="term" value="F:nucleic acid binding"/>
    <property type="evidence" value="ECO:0007669"/>
    <property type="project" value="InterPro"/>
</dbReference>
<accession>A0A2N9IN54</accession>
<dbReference type="InterPro" id="IPR002156">
    <property type="entry name" value="RNaseH_domain"/>
</dbReference>
<evidence type="ECO:0000256" key="1">
    <source>
        <dbReference type="ARBA" id="ARBA00022679"/>
    </source>
</evidence>
<evidence type="ECO:0000256" key="4">
    <source>
        <dbReference type="ARBA" id="ARBA00022759"/>
    </source>
</evidence>
<keyword evidence="2" id="KW-0548">Nucleotidyltransferase</keyword>
<keyword evidence="4" id="KW-0255">Endonuclease</keyword>
<keyword evidence="3" id="KW-0540">Nuclease</keyword>
<dbReference type="InterPro" id="IPR041373">
    <property type="entry name" value="RT_RNaseH"/>
</dbReference>
<dbReference type="PROSITE" id="PS50994">
    <property type="entry name" value="INTEGRASE"/>
    <property type="match status" value="1"/>
</dbReference>
<dbReference type="InterPro" id="IPR001584">
    <property type="entry name" value="Integrase_cat-core"/>
</dbReference>
<dbReference type="Pfam" id="PF13456">
    <property type="entry name" value="RVT_3"/>
    <property type="match status" value="1"/>
</dbReference>
<dbReference type="Gene3D" id="3.30.420.10">
    <property type="entry name" value="Ribonuclease H-like superfamily/Ribonuclease H"/>
    <property type="match status" value="2"/>
</dbReference>
<gene>
    <name evidence="9" type="ORF">FSB_LOCUS54154</name>
</gene>
<dbReference type="InterPro" id="IPR012337">
    <property type="entry name" value="RNaseH-like_sf"/>
</dbReference>
<dbReference type="GO" id="GO:0003964">
    <property type="term" value="F:RNA-directed DNA polymerase activity"/>
    <property type="evidence" value="ECO:0007669"/>
    <property type="project" value="UniProtKB-KW"/>
</dbReference>
<protein>
    <recommendedName>
        <fullName evidence="8">Integrase catalytic domain-containing protein</fullName>
    </recommendedName>
</protein>
<dbReference type="PANTHER" id="PTHR48475">
    <property type="entry name" value="RIBONUCLEASE H"/>
    <property type="match status" value="1"/>
</dbReference>
<evidence type="ECO:0000313" key="9">
    <source>
        <dbReference type="EMBL" id="SPD26272.1"/>
    </source>
</evidence>
<dbReference type="GO" id="GO:0004523">
    <property type="term" value="F:RNA-DNA hybrid ribonuclease activity"/>
    <property type="evidence" value="ECO:0007669"/>
    <property type="project" value="InterPro"/>
</dbReference>
<evidence type="ECO:0000256" key="3">
    <source>
        <dbReference type="ARBA" id="ARBA00022722"/>
    </source>
</evidence>
<organism evidence="9">
    <name type="scientific">Fagus sylvatica</name>
    <name type="common">Beechnut</name>
    <dbReference type="NCBI Taxonomy" id="28930"/>
    <lineage>
        <taxon>Eukaryota</taxon>
        <taxon>Viridiplantae</taxon>
        <taxon>Streptophyta</taxon>
        <taxon>Embryophyta</taxon>
        <taxon>Tracheophyta</taxon>
        <taxon>Spermatophyta</taxon>
        <taxon>Magnoliopsida</taxon>
        <taxon>eudicotyledons</taxon>
        <taxon>Gunneridae</taxon>
        <taxon>Pentapetalae</taxon>
        <taxon>rosids</taxon>
        <taxon>fabids</taxon>
        <taxon>Fagales</taxon>
        <taxon>Fagaceae</taxon>
        <taxon>Fagus</taxon>
    </lineage>
</organism>
<dbReference type="Pfam" id="PF17917">
    <property type="entry name" value="RT_RNaseH"/>
    <property type="match status" value="1"/>
</dbReference>
<dbReference type="Pfam" id="PF00665">
    <property type="entry name" value="rve"/>
    <property type="match status" value="1"/>
</dbReference>
<evidence type="ECO:0000259" key="8">
    <source>
        <dbReference type="PROSITE" id="PS50994"/>
    </source>
</evidence>
<dbReference type="InterPro" id="IPR036397">
    <property type="entry name" value="RNaseH_sf"/>
</dbReference>
<evidence type="ECO:0000256" key="5">
    <source>
        <dbReference type="ARBA" id="ARBA00022801"/>
    </source>
</evidence>
<keyword evidence="6" id="KW-0695">RNA-directed DNA polymerase</keyword>
<dbReference type="PANTHER" id="PTHR48475:SF1">
    <property type="entry name" value="RNASE H TYPE-1 DOMAIN-CONTAINING PROTEIN"/>
    <property type="match status" value="1"/>
</dbReference>
<keyword evidence="5" id="KW-0378">Hydrolase</keyword>
<name>A0A2N9IN54_FAGSY</name>
<evidence type="ECO:0000256" key="6">
    <source>
        <dbReference type="ARBA" id="ARBA00022918"/>
    </source>
</evidence>
<dbReference type="SUPFAM" id="SSF53098">
    <property type="entry name" value="Ribonuclease H-like"/>
    <property type="match status" value="2"/>
</dbReference>
<proteinExistence type="predicted"/>
<evidence type="ECO:0000256" key="2">
    <source>
        <dbReference type="ARBA" id="ARBA00022695"/>
    </source>
</evidence>
<dbReference type="GO" id="GO:0015074">
    <property type="term" value="P:DNA integration"/>
    <property type="evidence" value="ECO:0007669"/>
    <property type="project" value="InterPro"/>
</dbReference>
<dbReference type="SUPFAM" id="SSF56672">
    <property type="entry name" value="DNA/RNA polymerases"/>
    <property type="match status" value="1"/>
</dbReference>
<reference evidence="9" key="1">
    <citation type="submission" date="2018-02" db="EMBL/GenBank/DDBJ databases">
        <authorList>
            <person name="Cohen D.B."/>
            <person name="Kent A.D."/>
        </authorList>
    </citation>
    <scope>NUCLEOTIDE SEQUENCE</scope>
</reference>
<dbReference type="AlphaFoldDB" id="A0A2N9IN54"/>
<dbReference type="InterPro" id="IPR043502">
    <property type="entry name" value="DNA/RNA_pol_sf"/>
</dbReference>
<feature type="domain" description="Integrase catalytic" evidence="8">
    <location>
        <begin position="323"/>
        <end position="482"/>
    </location>
</feature>
<evidence type="ECO:0000256" key="7">
    <source>
        <dbReference type="SAM" id="MobiDB-lite"/>
    </source>
</evidence>
<keyword evidence="1" id="KW-0808">Transferase</keyword>
<dbReference type="EMBL" id="OIVN01006149">
    <property type="protein sequence ID" value="SPD26272.1"/>
    <property type="molecule type" value="Genomic_DNA"/>
</dbReference>
<feature type="region of interest" description="Disordered" evidence="7">
    <location>
        <begin position="252"/>
        <end position="271"/>
    </location>
</feature>
<dbReference type="CDD" id="cd09279">
    <property type="entry name" value="RNase_HI_like"/>
    <property type="match status" value="1"/>
</dbReference>